<evidence type="ECO:0000256" key="1">
    <source>
        <dbReference type="ARBA" id="ARBA00007031"/>
    </source>
</evidence>
<dbReference type="InterPro" id="IPR008807">
    <property type="entry name" value="ROS_MUCR"/>
</dbReference>
<dbReference type="AlphaFoldDB" id="A0A258HI45"/>
<comment type="caution">
    <text evidence="3">The sequence shown here is derived from an EMBL/GenBank/DDBJ whole genome shotgun (WGS) entry which is preliminary data.</text>
</comment>
<reference evidence="3 4" key="1">
    <citation type="submission" date="2017-03" db="EMBL/GenBank/DDBJ databases">
        <title>Lifting the veil on microbial sulfur biogeochemistry in mining wastewaters.</title>
        <authorList>
            <person name="Kantor R.S."/>
            <person name="Colenbrander Nelson T."/>
            <person name="Marshall S."/>
            <person name="Bennett D."/>
            <person name="Apte S."/>
            <person name="Camacho D."/>
            <person name="Thomas B.C."/>
            <person name="Warren L.A."/>
            <person name="Banfield J.F."/>
        </authorList>
    </citation>
    <scope>NUCLEOTIDE SEQUENCE [LARGE SCALE GENOMIC DNA]</scope>
    <source>
        <strain evidence="3">32-68-21</strain>
    </source>
</reference>
<gene>
    <name evidence="3" type="ORF">B7Y86_11170</name>
</gene>
<organism evidence="3 4">
    <name type="scientific">Brevundimonas subvibrioides</name>
    <dbReference type="NCBI Taxonomy" id="74313"/>
    <lineage>
        <taxon>Bacteria</taxon>
        <taxon>Pseudomonadati</taxon>
        <taxon>Pseudomonadota</taxon>
        <taxon>Alphaproteobacteria</taxon>
        <taxon>Caulobacterales</taxon>
        <taxon>Caulobacteraceae</taxon>
        <taxon>Brevundimonas</taxon>
    </lineage>
</organism>
<dbReference type="GO" id="GO:0008270">
    <property type="term" value="F:zinc ion binding"/>
    <property type="evidence" value="ECO:0007669"/>
    <property type="project" value="InterPro"/>
</dbReference>
<feature type="region of interest" description="Disordered" evidence="2">
    <location>
        <begin position="128"/>
        <end position="155"/>
    </location>
</feature>
<proteinExistence type="inferred from homology"/>
<evidence type="ECO:0000256" key="2">
    <source>
        <dbReference type="SAM" id="MobiDB-lite"/>
    </source>
</evidence>
<evidence type="ECO:0000313" key="4">
    <source>
        <dbReference type="Proteomes" id="UP000216147"/>
    </source>
</evidence>
<accession>A0A258HI45</accession>
<dbReference type="EMBL" id="NCEQ01000010">
    <property type="protein sequence ID" value="OYX56002.1"/>
    <property type="molecule type" value="Genomic_DNA"/>
</dbReference>
<evidence type="ECO:0008006" key="5">
    <source>
        <dbReference type="Google" id="ProtNLM"/>
    </source>
</evidence>
<evidence type="ECO:0000313" key="3">
    <source>
        <dbReference type="EMBL" id="OYX56002.1"/>
    </source>
</evidence>
<dbReference type="InterPro" id="IPR041920">
    <property type="entry name" value="ROS/MUCR_sf"/>
</dbReference>
<name>A0A258HI45_9CAUL</name>
<dbReference type="GO" id="GO:0003677">
    <property type="term" value="F:DNA binding"/>
    <property type="evidence" value="ECO:0007669"/>
    <property type="project" value="InterPro"/>
</dbReference>
<sequence length="155" mass="16640">MADTDQSALLAITTGIIANFVANNRVSPDELPGLVTMVHGSLSRLGGDPEPVEAEAPARLTTSAIRKLIQPDGVVSLIDGRKFKSMKRHLSIQGFTPESYREHFSLPKDFPMVSPEYAAQRSALAKSMGLGVGGRQPKKAEMATKPARKAKTPKS</sequence>
<dbReference type="GO" id="GO:0006355">
    <property type="term" value="P:regulation of DNA-templated transcription"/>
    <property type="evidence" value="ECO:0007669"/>
    <property type="project" value="InterPro"/>
</dbReference>
<feature type="compositionally biased region" description="Basic residues" evidence="2">
    <location>
        <begin position="146"/>
        <end position="155"/>
    </location>
</feature>
<protein>
    <recommendedName>
        <fullName evidence="5">MucR family transcriptional regulator</fullName>
    </recommendedName>
</protein>
<dbReference type="Gene3D" id="1.10.10.1550">
    <property type="entry name" value="ROS/MUCR transcriptional regulator protein"/>
    <property type="match status" value="1"/>
</dbReference>
<comment type="similarity">
    <text evidence="1">Belongs to the ros/MucR family.</text>
</comment>
<dbReference type="Proteomes" id="UP000216147">
    <property type="component" value="Unassembled WGS sequence"/>
</dbReference>
<dbReference type="Pfam" id="PF05443">
    <property type="entry name" value="ROS_MUCR"/>
    <property type="match status" value="1"/>
</dbReference>